<keyword evidence="1" id="KW-0805">Transcription regulation</keyword>
<keyword evidence="2" id="KW-0238">DNA-binding</keyword>
<dbReference type="EMBL" id="JAPKHW010000014">
    <property type="protein sequence ID" value="MCX4147417.1"/>
    <property type="molecule type" value="Genomic_DNA"/>
</dbReference>
<dbReference type="InterPro" id="IPR000843">
    <property type="entry name" value="HTH_LacI"/>
</dbReference>
<protein>
    <submittedName>
        <fullName evidence="5">Substrate-binding domain-containing protein</fullName>
    </submittedName>
</protein>
<reference evidence="7" key="2">
    <citation type="submission" date="2022-06" db="EMBL/GenBank/DDBJ databases">
        <title>PHB producers.</title>
        <authorList>
            <person name="Besaury L."/>
        </authorList>
    </citation>
    <scope>NUCLEOTIDE SEQUENCE</scope>
    <source>
        <strain evidence="6 9">SEWS6</strain>
    </source>
</reference>
<dbReference type="CDD" id="cd01392">
    <property type="entry name" value="HTH_LacI"/>
    <property type="match status" value="1"/>
</dbReference>
<dbReference type="SUPFAM" id="SSF53822">
    <property type="entry name" value="Periplasmic binding protein-like I"/>
    <property type="match status" value="1"/>
</dbReference>
<evidence type="ECO:0000313" key="6">
    <source>
        <dbReference type="EMBL" id="MCX4147417.1"/>
    </source>
</evidence>
<keyword evidence="3" id="KW-0804">Transcription</keyword>
<gene>
    <name evidence="5" type="ORF">FSO04_30500</name>
    <name evidence="7" type="ORF">NIE36_18760</name>
    <name evidence="6" type="ORF">OSB80_18815</name>
</gene>
<dbReference type="Proteomes" id="UP001242288">
    <property type="component" value="Unassembled WGS sequence"/>
</dbReference>
<evidence type="ECO:0000313" key="5">
    <source>
        <dbReference type="EMBL" id="KAE8756192.1"/>
    </source>
</evidence>
<keyword evidence="9" id="KW-1185">Reference proteome</keyword>
<dbReference type="EMBL" id="JAMXWF010000014">
    <property type="protein sequence ID" value="MDQ6409240.1"/>
    <property type="molecule type" value="Genomic_DNA"/>
</dbReference>
<dbReference type="RefSeq" id="WP_154565325.1">
    <property type="nucleotide sequence ID" value="NZ_JAMXWF010000014.1"/>
</dbReference>
<dbReference type="Proteomes" id="UP000463700">
    <property type="component" value="Unassembled WGS sequence"/>
</dbReference>
<dbReference type="Pfam" id="PF00356">
    <property type="entry name" value="LacI"/>
    <property type="match status" value="1"/>
</dbReference>
<dbReference type="GO" id="GO:0003700">
    <property type="term" value="F:DNA-binding transcription factor activity"/>
    <property type="evidence" value="ECO:0007669"/>
    <property type="project" value="TreeGrafter"/>
</dbReference>
<dbReference type="Proteomes" id="UP001209412">
    <property type="component" value="Unassembled WGS sequence"/>
</dbReference>
<dbReference type="SUPFAM" id="SSF47413">
    <property type="entry name" value="lambda repressor-like DNA-binding domains"/>
    <property type="match status" value="1"/>
</dbReference>
<evidence type="ECO:0000313" key="9">
    <source>
        <dbReference type="Proteomes" id="UP001209412"/>
    </source>
</evidence>
<dbReference type="Pfam" id="PF00532">
    <property type="entry name" value="Peripla_BP_1"/>
    <property type="match status" value="1"/>
</dbReference>
<dbReference type="PANTHER" id="PTHR30146">
    <property type="entry name" value="LACI-RELATED TRANSCRIPTIONAL REPRESSOR"/>
    <property type="match status" value="1"/>
</dbReference>
<dbReference type="SMART" id="SM00354">
    <property type="entry name" value="HTH_LACI"/>
    <property type="match status" value="1"/>
</dbReference>
<evidence type="ECO:0000259" key="4">
    <source>
        <dbReference type="PROSITE" id="PS50932"/>
    </source>
</evidence>
<dbReference type="InterPro" id="IPR028082">
    <property type="entry name" value="Peripla_BP_I"/>
</dbReference>
<dbReference type="EMBL" id="VOSW01000069">
    <property type="protein sequence ID" value="KAE8756192.1"/>
    <property type="molecule type" value="Genomic_DNA"/>
</dbReference>
<proteinExistence type="predicted"/>
<comment type="caution">
    <text evidence="5">The sequence shown here is derived from an EMBL/GenBank/DDBJ whole genome shotgun (WGS) entry which is preliminary data.</text>
</comment>
<dbReference type="CDD" id="cd20010">
    <property type="entry name" value="PBP1_AglR-like"/>
    <property type="match status" value="1"/>
</dbReference>
<dbReference type="InterPro" id="IPR010982">
    <property type="entry name" value="Lambda_DNA-bd_dom_sf"/>
</dbReference>
<name>A0A6N6W6E1_9BURK</name>
<evidence type="ECO:0000256" key="3">
    <source>
        <dbReference type="ARBA" id="ARBA00023163"/>
    </source>
</evidence>
<evidence type="ECO:0000256" key="2">
    <source>
        <dbReference type="ARBA" id="ARBA00023125"/>
    </source>
</evidence>
<evidence type="ECO:0000313" key="7">
    <source>
        <dbReference type="EMBL" id="MDQ6409240.1"/>
    </source>
</evidence>
<evidence type="ECO:0000313" key="8">
    <source>
        <dbReference type="Proteomes" id="UP000463700"/>
    </source>
</evidence>
<sequence length="336" mass="36149">MKVSLKTLSDSLGLSRTTVSRALNGYDDVNEATRQRVIEAAHALGYHADPTARRLATGRAEAVGMIYPFGTDDLGDPRLGEVVAGMTERLGESDLDLIIVSARPNAELETYRRLVENKLVDGLIVARTQIDDARIQFLQARQFPFIAYGRTNSPVPYGWFDFDNEAGARAAAQRLIAFGHRRIALISAPLTMSFAAQRRAGFLSALGEAEIQSEASLMIEGAFDRVHAYEATRALLELAEPPTALLVDNNIAGVGAFRAIRDSGKQLGTDISLIVYDGVPSDVASPRTVTSIVQPTGHSSGRIIAELILDAIAGKGHAHRLAQPHIEPGDTDGPLT</sequence>
<dbReference type="AlphaFoldDB" id="A0A6N6W6E1"/>
<evidence type="ECO:0000256" key="1">
    <source>
        <dbReference type="ARBA" id="ARBA00023015"/>
    </source>
</evidence>
<reference evidence="5 8" key="1">
    <citation type="journal article" date="2020" name="Int. J. Syst. Evol. Microbiol.">
        <title>Paraburkholderia madseniana sp. nov., a phenolic acid-degrading bacterium isolated from acidic forest soil.</title>
        <authorList>
            <person name="Wilhelm R.C."/>
            <person name="Murphy S.J.L."/>
            <person name="Feriancek N.M."/>
            <person name="Karasz D.C."/>
            <person name="DeRito C.M."/>
            <person name="Newman J.D."/>
            <person name="Buckley D.H."/>
        </authorList>
    </citation>
    <scope>NUCLEOTIDE SEQUENCE [LARGE SCALE GENOMIC DNA]</scope>
    <source>
        <strain evidence="5 8">RP11</strain>
    </source>
</reference>
<feature type="domain" description="HTH lacI-type" evidence="4">
    <location>
        <begin position="3"/>
        <end position="57"/>
    </location>
</feature>
<dbReference type="OrthoDB" id="269117at2"/>
<dbReference type="InterPro" id="IPR001761">
    <property type="entry name" value="Peripla_BP/Lac1_sug-bd_dom"/>
</dbReference>
<dbReference type="Gene3D" id="1.10.260.40">
    <property type="entry name" value="lambda repressor-like DNA-binding domains"/>
    <property type="match status" value="1"/>
</dbReference>
<dbReference type="PANTHER" id="PTHR30146:SF109">
    <property type="entry name" value="HTH-TYPE TRANSCRIPTIONAL REGULATOR GALS"/>
    <property type="match status" value="1"/>
</dbReference>
<accession>A0A6N6W6E1</accession>
<organism evidence="5 8">
    <name type="scientific">Paraburkholderia madseniana</name>
    <dbReference type="NCBI Taxonomy" id="2599607"/>
    <lineage>
        <taxon>Bacteria</taxon>
        <taxon>Pseudomonadati</taxon>
        <taxon>Pseudomonadota</taxon>
        <taxon>Betaproteobacteria</taxon>
        <taxon>Burkholderiales</taxon>
        <taxon>Burkholderiaceae</taxon>
        <taxon>Paraburkholderia</taxon>
    </lineage>
</organism>
<dbReference type="PROSITE" id="PS50932">
    <property type="entry name" value="HTH_LACI_2"/>
    <property type="match status" value="1"/>
</dbReference>
<dbReference type="Gene3D" id="3.40.50.2300">
    <property type="match status" value="2"/>
</dbReference>
<dbReference type="GO" id="GO:0000976">
    <property type="term" value="F:transcription cis-regulatory region binding"/>
    <property type="evidence" value="ECO:0007669"/>
    <property type="project" value="TreeGrafter"/>
</dbReference>